<dbReference type="RefSeq" id="WP_207706947.1">
    <property type="nucleotide sequence ID" value="NZ_WHNX01000007.1"/>
</dbReference>
<dbReference type="EMBL" id="WHNX01000007">
    <property type="protein sequence ID" value="MPW25368.1"/>
    <property type="molecule type" value="Genomic_DNA"/>
</dbReference>
<dbReference type="Gene3D" id="3.40.930.10">
    <property type="entry name" value="Mannitol-specific EII, Chain A"/>
    <property type="match status" value="1"/>
</dbReference>
<keyword evidence="2" id="KW-0762">Sugar transport</keyword>
<name>A0A6A7K7A5_9FIRM</name>
<dbReference type="AlphaFoldDB" id="A0A6A7K7A5"/>
<dbReference type="Pfam" id="PF00359">
    <property type="entry name" value="PTS_EIIA_2"/>
    <property type="match status" value="1"/>
</dbReference>
<reference evidence="2 3" key="1">
    <citation type="submission" date="2019-10" db="EMBL/GenBank/DDBJ databases">
        <title>Alkalibaculum tamaniensis sp.nov., a new alkaliphilic acetogen, isolated on methoxylated aromatics from a mud volcano.</title>
        <authorList>
            <person name="Khomyakova M.A."/>
            <person name="Merkel A.Y."/>
            <person name="Bonch-Osmolovskaya E.A."/>
            <person name="Slobodkin A.I."/>
        </authorList>
    </citation>
    <scope>NUCLEOTIDE SEQUENCE [LARGE SCALE GENOMIC DNA]</scope>
    <source>
        <strain evidence="2 3">M08DMB</strain>
    </source>
</reference>
<evidence type="ECO:0000259" key="1">
    <source>
        <dbReference type="PROSITE" id="PS51094"/>
    </source>
</evidence>
<dbReference type="PROSITE" id="PS51094">
    <property type="entry name" value="PTS_EIIA_TYPE_2"/>
    <property type="match status" value="1"/>
</dbReference>
<evidence type="ECO:0000313" key="3">
    <source>
        <dbReference type="Proteomes" id="UP000440004"/>
    </source>
</evidence>
<gene>
    <name evidence="2" type="ORF">GC105_06165</name>
</gene>
<keyword evidence="2" id="KW-0813">Transport</keyword>
<accession>A0A6A7K7A5</accession>
<dbReference type="InterPro" id="IPR002178">
    <property type="entry name" value="PTS_EIIA_type-2_dom"/>
</dbReference>
<dbReference type="PANTHER" id="PTHR47738:SF3">
    <property type="entry name" value="PHOSPHOTRANSFERASE SYSTEM MANNITOL_FRUCTOSE-SPECIFIC IIA DOMAIN CONTAINING PROTEIN"/>
    <property type="match status" value="1"/>
</dbReference>
<sequence length="149" mass="16819">MIEKDLLFCNLSASNFSEAIIKMGNIMEKKGKIRKSYIDAVIEREKTFPTGLEVGTFGIAIPHTDRQHVNISAVAIAKLDKPLKVYSMIEPQKKIDINLMFLMAIEDPDGQVKILQKLMSIIQDTSLLKKIEMTNTKDEMYTLIKSTGL</sequence>
<organism evidence="2 3">
    <name type="scientific">Alkalibaculum sporogenes</name>
    <dbReference type="NCBI Taxonomy" id="2655001"/>
    <lineage>
        <taxon>Bacteria</taxon>
        <taxon>Bacillati</taxon>
        <taxon>Bacillota</taxon>
        <taxon>Clostridia</taxon>
        <taxon>Eubacteriales</taxon>
        <taxon>Eubacteriaceae</taxon>
        <taxon>Alkalibaculum</taxon>
    </lineage>
</organism>
<dbReference type="InterPro" id="IPR016152">
    <property type="entry name" value="PTrfase/Anion_transptr"/>
</dbReference>
<dbReference type="PANTHER" id="PTHR47738">
    <property type="entry name" value="PTS SYSTEM FRUCTOSE-LIKE EIIA COMPONENT-RELATED"/>
    <property type="match status" value="1"/>
</dbReference>
<dbReference type="CDD" id="cd00211">
    <property type="entry name" value="PTS_IIA_fru"/>
    <property type="match status" value="1"/>
</dbReference>
<comment type="caution">
    <text evidence="2">The sequence shown here is derived from an EMBL/GenBank/DDBJ whole genome shotgun (WGS) entry which is preliminary data.</text>
</comment>
<keyword evidence="3" id="KW-1185">Reference proteome</keyword>
<dbReference type="Proteomes" id="UP000440004">
    <property type="component" value="Unassembled WGS sequence"/>
</dbReference>
<evidence type="ECO:0000313" key="2">
    <source>
        <dbReference type="EMBL" id="MPW25368.1"/>
    </source>
</evidence>
<protein>
    <submittedName>
        <fullName evidence="2">PTS sugar transporter subunit IIA</fullName>
    </submittedName>
</protein>
<dbReference type="InterPro" id="IPR051541">
    <property type="entry name" value="PTS_SugarTrans_NitroReg"/>
</dbReference>
<dbReference type="SUPFAM" id="SSF55804">
    <property type="entry name" value="Phoshotransferase/anion transport protein"/>
    <property type="match status" value="1"/>
</dbReference>
<feature type="domain" description="PTS EIIA type-2" evidence="1">
    <location>
        <begin position="1"/>
        <end position="147"/>
    </location>
</feature>
<proteinExistence type="predicted"/>